<dbReference type="KEGG" id="fwa:DCMF_24240"/>
<gene>
    <name evidence="1" type="ORF">DCMF_24240</name>
</gene>
<protein>
    <recommendedName>
        <fullName evidence="3">DUF3231 family protein</fullName>
    </recommendedName>
</protein>
<dbReference type="Proteomes" id="UP000323521">
    <property type="component" value="Chromosome"/>
</dbReference>
<dbReference type="Pfam" id="PF11553">
    <property type="entry name" value="DUF3231"/>
    <property type="match status" value="1"/>
</dbReference>
<reference evidence="1 2" key="1">
    <citation type="submission" date="2016-10" db="EMBL/GenBank/DDBJ databases">
        <title>Complete Genome Sequence of Peptococcaceae strain DCMF.</title>
        <authorList>
            <person name="Edwards R.J."/>
            <person name="Holland S.I."/>
            <person name="Deshpande N.P."/>
            <person name="Wong Y.K."/>
            <person name="Ertan H."/>
            <person name="Manefield M."/>
            <person name="Russell T.L."/>
            <person name="Lee M.J."/>
        </authorList>
    </citation>
    <scope>NUCLEOTIDE SEQUENCE [LARGE SCALE GENOMIC DNA]</scope>
    <source>
        <strain evidence="1 2">DCMF</strain>
    </source>
</reference>
<evidence type="ECO:0008006" key="3">
    <source>
        <dbReference type="Google" id="ProtNLM"/>
    </source>
</evidence>
<evidence type="ECO:0000313" key="1">
    <source>
        <dbReference type="EMBL" id="ATW27446.1"/>
    </source>
</evidence>
<dbReference type="OrthoDB" id="1807877at2"/>
<sequence length="326" mass="37839">MILGHKSNTAKNAGLSVEGAYVLWRLQVDRNTSVGHLNVLKNYIHDKDFSIYVQKIIYDYQKEKTEITKLLNEYSISGPDPNSRDLNIKSNTEAMADQEMAQVIYRFMRLDVNLLLLNIRNVATNDAVQQKIIGFAKEAINRINTFIKYLKVKNWLLLPPMYPGLPSNKREMIAINEVYLLWDYLVYRYNGLRQIQIYAEFSEDPDFTALLNTSIKVQEKDIQNLEDKLMYYGIPFPKAYSKTNPKVESKEIYEDRFMFNTVLRGIQDSIAIRGSAVQEVIVNDELRNFFTKLVFLELDLLLQMAGFGKVKGWVNVTPKYKSLESE</sequence>
<dbReference type="AlphaFoldDB" id="A0A3G1KY96"/>
<dbReference type="InterPro" id="IPR021617">
    <property type="entry name" value="DUF3231"/>
</dbReference>
<keyword evidence="2" id="KW-1185">Reference proteome</keyword>
<name>A0A3G1KY96_FORW1</name>
<dbReference type="RefSeq" id="WP_148136807.1">
    <property type="nucleotide sequence ID" value="NZ_CP017634.1"/>
</dbReference>
<proteinExistence type="predicted"/>
<dbReference type="EMBL" id="CP017634">
    <property type="protein sequence ID" value="ATW27446.1"/>
    <property type="molecule type" value="Genomic_DNA"/>
</dbReference>
<organism evidence="1 2">
    <name type="scientific">Formimonas warabiya</name>
    <dbReference type="NCBI Taxonomy" id="1761012"/>
    <lineage>
        <taxon>Bacteria</taxon>
        <taxon>Bacillati</taxon>
        <taxon>Bacillota</taxon>
        <taxon>Clostridia</taxon>
        <taxon>Eubacteriales</taxon>
        <taxon>Peptococcaceae</taxon>
        <taxon>Candidatus Formimonas</taxon>
    </lineage>
</organism>
<dbReference type="InterPro" id="IPR012347">
    <property type="entry name" value="Ferritin-like"/>
</dbReference>
<evidence type="ECO:0000313" key="2">
    <source>
        <dbReference type="Proteomes" id="UP000323521"/>
    </source>
</evidence>
<accession>A0A3G1KY96</accession>
<dbReference type="Gene3D" id="1.20.1260.10">
    <property type="match status" value="2"/>
</dbReference>